<keyword evidence="3" id="KW-1185">Reference proteome</keyword>
<organism evidence="2 3">
    <name type="scientific">Aureobasidium pullulans</name>
    <name type="common">Black yeast</name>
    <name type="synonym">Pullularia pullulans</name>
    <dbReference type="NCBI Taxonomy" id="5580"/>
    <lineage>
        <taxon>Eukaryota</taxon>
        <taxon>Fungi</taxon>
        <taxon>Dikarya</taxon>
        <taxon>Ascomycota</taxon>
        <taxon>Pezizomycotina</taxon>
        <taxon>Dothideomycetes</taxon>
        <taxon>Dothideomycetidae</taxon>
        <taxon>Dothideales</taxon>
        <taxon>Saccotheciaceae</taxon>
        <taxon>Aureobasidium</taxon>
    </lineage>
</organism>
<reference evidence="2 3" key="1">
    <citation type="submission" date="2023-11" db="EMBL/GenBank/DDBJ databases">
        <title>Draft genome sequence and annotation of the polyextremotolerant black yeast-like fungus Aureobasidium pullulans NRRL 62042.</title>
        <authorList>
            <person name="Dielentheis-Frenken M.R.E."/>
            <person name="Wibberg D."/>
            <person name="Blank L.M."/>
            <person name="Tiso T."/>
        </authorList>
    </citation>
    <scope>NUCLEOTIDE SEQUENCE [LARGE SCALE GENOMIC DNA]</scope>
    <source>
        <strain evidence="2 3">NRRL 62042</strain>
    </source>
</reference>
<feature type="domain" description="SprT-like" evidence="1">
    <location>
        <begin position="65"/>
        <end position="221"/>
    </location>
</feature>
<dbReference type="PANTHER" id="PTHR23099">
    <property type="entry name" value="TRANSCRIPTIONAL REGULATOR"/>
    <property type="match status" value="1"/>
</dbReference>
<name>A0ABR0TJN9_AURPU</name>
<gene>
    <name evidence="2" type="ORF">QM012_008527</name>
</gene>
<evidence type="ECO:0000259" key="1">
    <source>
        <dbReference type="SMART" id="SM00731"/>
    </source>
</evidence>
<dbReference type="InterPro" id="IPR006640">
    <property type="entry name" value="SprT-like_domain"/>
</dbReference>
<protein>
    <recommendedName>
        <fullName evidence="1">SprT-like domain-containing protein</fullName>
    </recommendedName>
</protein>
<proteinExistence type="predicted"/>
<comment type="caution">
    <text evidence="2">The sequence shown here is derived from an EMBL/GenBank/DDBJ whole genome shotgun (WGS) entry which is preliminary data.</text>
</comment>
<dbReference type="EMBL" id="JASGXD010000007">
    <property type="protein sequence ID" value="KAK6004665.1"/>
    <property type="molecule type" value="Genomic_DNA"/>
</dbReference>
<sequence length="238" mass="27596">MAYMSFSAHQRRAALKPTVQSSTTVSFRPSSTDLLGRVRARSYYDAYRAARFSEDKVYKAKNFWRELDDEVTDGQIRELTASTGGVKIIWNKRFTATIGRARCKRGRFGNEVTIELSDKLIDDEDRLFNTLAHEFCHVANRLLGNDPRSHGYGFKSWARECEEAFSDLGIKITRTHSYKSKYPFIWTCCEKTCGKEIGYHSKRIDPKKDRCRRCGGVLVQTNPVPRHLKSRREWTIHE</sequence>
<evidence type="ECO:0000313" key="3">
    <source>
        <dbReference type="Proteomes" id="UP001341245"/>
    </source>
</evidence>
<dbReference type="Pfam" id="PF10263">
    <property type="entry name" value="SprT-like"/>
    <property type="match status" value="1"/>
</dbReference>
<dbReference type="SMART" id="SM00731">
    <property type="entry name" value="SprT"/>
    <property type="match status" value="1"/>
</dbReference>
<accession>A0ABR0TJN9</accession>
<dbReference type="PANTHER" id="PTHR23099:SF0">
    <property type="entry name" value="GERM CELL NUCLEAR ACIDIC PROTEIN"/>
    <property type="match status" value="1"/>
</dbReference>
<evidence type="ECO:0000313" key="2">
    <source>
        <dbReference type="EMBL" id="KAK6004665.1"/>
    </source>
</evidence>
<dbReference type="Proteomes" id="UP001341245">
    <property type="component" value="Unassembled WGS sequence"/>
</dbReference>